<evidence type="ECO:0008006" key="5">
    <source>
        <dbReference type="Google" id="ProtNLM"/>
    </source>
</evidence>
<reference evidence="3 4" key="1">
    <citation type="submission" date="2015-11" db="EMBL/GenBank/DDBJ databases">
        <authorList>
            <person name="Sahl J."/>
            <person name="Wagner D."/>
            <person name="Keim P."/>
        </authorList>
    </citation>
    <scope>NUCLEOTIDE SEQUENCE [LARGE SCALE GENOMIC DNA]</scope>
    <source>
        <strain evidence="3 4">BDU18</strain>
    </source>
</reference>
<dbReference type="InterPro" id="IPR021330">
    <property type="entry name" value="DUF2939"/>
</dbReference>
<evidence type="ECO:0000313" key="3">
    <source>
        <dbReference type="EMBL" id="KWZ43172.1"/>
    </source>
</evidence>
<evidence type="ECO:0000256" key="1">
    <source>
        <dbReference type="SAM" id="MobiDB-lite"/>
    </source>
</evidence>
<accession>A0ABR5TDV9</accession>
<feature type="transmembrane region" description="Helical" evidence="2">
    <location>
        <begin position="12"/>
        <end position="33"/>
    </location>
</feature>
<feature type="compositionally biased region" description="Low complexity" evidence="1">
    <location>
        <begin position="141"/>
        <end position="179"/>
    </location>
</feature>
<keyword evidence="2" id="KW-0472">Membrane</keyword>
<organism evidence="3 4">
    <name type="scientific">Burkholderia savannae</name>
    <dbReference type="NCBI Taxonomy" id="1637837"/>
    <lineage>
        <taxon>Bacteria</taxon>
        <taxon>Pseudomonadati</taxon>
        <taxon>Pseudomonadota</taxon>
        <taxon>Betaproteobacteria</taxon>
        <taxon>Burkholderiales</taxon>
        <taxon>Burkholderiaceae</taxon>
        <taxon>Burkholderia</taxon>
        <taxon>pseudomallei group</taxon>
    </lineage>
</organism>
<proteinExistence type="predicted"/>
<dbReference type="Proteomes" id="UP000070255">
    <property type="component" value="Unassembled WGS sequence"/>
</dbReference>
<evidence type="ECO:0000313" key="4">
    <source>
        <dbReference type="Proteomes" id="UP000070255"/>
    </source>
</evidence>
<name>A0ABR5TDV9_9BURK</name>
<dbReference type="RefSeq" id="WP_038743121.1">
    <property type="nucleotide sequence ID" value="NZ_LNJQ01000001.1"/>
</dbReference>
<comment type="caution">
    <text evidence="3">The sequence shown here is derived from an EMBL/GenBank/DDBJ whole genome shotgun (WGS) entry which is preliminary data.</text>
</comment>
<keyword evidence="2" id="KW-1133">Transmembrane helix</keyword>
<keyword evidence="4" id="KW-1185">Reference proteome</keyword>
<evidence type="ECO:0000256" key="2">
    <source>
        <dbReference type="SAM" id="Phobius"/>
    </source>
</evidence>
<dbReference type="EMBL" id="LNJQ01000001">
    <property type="protein sequence ID" value="KWZ43172.1"/>
    <property type="molecule type" value="Genomic_DNA"/>
</dbReference>
<feature type="region of interest" description="Disordered" evidence="1">
    <location>
        <begin position="118"/>
        <end position="179"/>
    </location>
</feature>
<protein>
    <recommendedName>
        <fullName evidence="5">DUF2939 domain-containing protein</fullName>
    </recommendedName>
</protein>
<keyword evidence="2" id="KW-0812">Transmembrane</keyword>
<sequence>MNPAVRPQKRFLKPVSIVIAVVVAAAVVVYAYASPYLALRQIKQAIDSRNAQAISAHVDFPALRISLKQQLTDELMRRIDAQKRDNPLAIIGALIGSALVGPLVDAYATPDGVAALLSGLPPRAQPGQRPPELNQPGDRTASLPASSAPGAVAPASSAGNSAIASSGPTPAASSAAAQAGPSSAASVPAAAGAHPDASPQTSAHYRSFDEFVVTYRRDDGSTRYAAIFRRSGVFGWKLSALDLHDD</sequence>
<dbReference type="Pfam" id="PF11159">
    <property type="entry name" value="DUF2939"/>
    <property type="match status" value="1"/>
</dbReference>
<gene>
    <name evidence="3" type="ORF">WS72_10050</name>
</gene>